<comment type="caution">
    <text evidence="1">The sequence shown here is derived from an EMBL/GenBank/DDBJ whole genome shotgun (WGS) entry which is preliminary data.</text>
</comment>
<dbReference type="EMBL" id="WHOR01000055">
    <property type="protein sequence ID" value="NUB19542.1"/>
    <property type="molecule type" value="Genomic_DNA"/>
</dbReference>
<gene>
    <name evidence="1" type="ORF">GBZ26_09995</name>
</gene>
<name>A0ABX2KV69_9PROT</name>
<dbReference type="Proteomes" id="UP000639419">
    <property type="component" value="Unassembled WGS sequence"/>
</dbReference>
<evidence type="ECO:0000313" key="2">
    <source>
        <dbReference type="Proteomes" id="UP000639419"/>
    </source>
</evidence>
<reference evidence="1 2" key="1">
    <citation type="submission" date="2019-10" db="EMBL/GenBank/DDBJ databases">
        <title>Genome sequence of Azospirillum formosense CC-Nfb-7.</title>
        <authorList>
            <person name="Ambrosini A."/>
            <person name="Sant'Anna F.H."/>
            <person name="Cassan F.D."/>
            <person name="Souza E.M."/>
            <person name="Passaglia L.M.P."/>
        </authorList>
    </citation>
    <scope>NUCLEOTIDE SEQUENCE [LARGE SCALE GENOMIC DNA]</scope>
    <source>
        <strain evidence="1 2">CC-NFb-7</strain>
    </source>
</reference>
<dbReference type="RefSeq" id="WP_174438718.1">
    <property type="nucleotide sequence ID" value="NZ_BAABCC010000001.1"/>
</dbReference>
<protein>
    <submittedName>
        <fullName evidence="1">Uncharacterized protein</fullName>
    </submittedName>
</protein>
<sequence length="289" mass="31040">MHAMPEGFLVAAGSEGFEGWAWDPRQPYEPVEVELTANGAVLARGIADHFQMELVQSRIGNGMHAFRLKLDRLPDAPYPLIVTARIAGGGPALGGQLEFKSPADFQGIVADAAFRDYESMVDGIVNGQICGWIWNRSLPDAPVTVSLYDGLTHIGDVIADDFRGDVAAAGKGSGRCAFAIDLPLSVLDGALHSLHVRVADTNHELTNSPLGFGPNSARNLIDEIAQLRQEVATLTRQLSEVADPSNALNGRLAKALMQRMEAMLTIQRDAVDQEMRALRTMGVQASVGD</sequence>
<evidence type="ECO:0000313" key="1">
    <source>
        <dbReference type="EMBL" id="NUB19542.1"/>
    </source>
</evidence>
<proteinExistence type="predicted"/>
<keyword evidence="2" id="KW-1185">Reference proteome</keyword>
<organism evidence="1 2">
    <name type="scientific">Azospirillum formosense</name>
    <dbReference type="NCBI Taxonomy" id="861533"/>
    <lineage>
        <taxon>Bacteria</taxon>
        <taxon>Pseudomonadati</taxon>
        <taxon>Pseudomonadota</taxon>
        <taxon>Alphaproteobacteria</taxon>
        <taxon>Rhodospirillales</taxon>
        <taxon>Azospirillaceae</taxon>
        <taxon>Azospirillum</taxon>
    </lineage>
</organism>
<accession>A0ABX2KV69</accession>